<accession>A0AAD0SRB5</accession>
<evidence type="ECO:0000313" key="7">
    <source>
        <dbReference type="Proteomes" id="UP000263040"/>
    </source>
</evidence>
<dbReference type="Proteomes" id="UP000263040">
    <property type="component" value="Chromosome"/>
</dbReference>
<dbReference type="InterPro" id="IPR056471">
    <property type="entry name" value="HD-CE"/>
</dbReference>
<protein>
    <submittedName>
        <fullName evidence="6">Molecular chaperone, heat shock protein 90 family</fullName>
    </submittedName>
</protein>
<evidence type="ECO:0000256" key="2">
    <source>
        <dbReference type="ARBA" id="ARBA00022741"/>
    </source>
</evidence>
<evidence type="ECO:0000256" key="3">
    <source>
        <dbReference type="ARBA" id="ARBA00022840"/>
    </source>
</evidence>
<evidence type="ECO:0000259" key="5">
    <source>
        <dbReference type="Pfam" id="PF24391"/>
    </source>
</evidence>
<dbReference type="InterPro" id="IPR020575">
    <property type="entry name" value="Hsp90_N"/>
</dbReference>
<proteinExistence type="inferred from homology"/>
<dbReference type="GO" id="GO:0140662">
    <property type="term" value="F:ATP-dependent protein folding chaperone"/>
    <property type="evidence" value="ECO:0007669"/>
    <property type="project" value="InterPro"/>
</dbReference>
<dbReference type="Pfam" id="PF24391">
    <property type="entry name" value="HD-CE"/>
    <property type="match status" value="1"/>
</dbReference>
<dbReference type="GO" id="GO:0016887">
    <property type="term" value="F:ATP hydrolysis activity"/>
    <property type="evidence" value="ECO:0007669"/>
    <property type="project" value="InterPro"/>
</dbReference>
<dbReference type="GO" id="GO:0051082">
    <property type="term" value="F:unfolded protein binding"/>
    <property type="evidence" value="ECO:0007669"/>
    <property type="project" value="InterPro"/>
</dbReference>
<evidence type="ECO:0000256" key="4">
    <source>
        <dbReference type="ARBA" id="ARBA00023186"/>
    </source>
</evidence>
<dbReference type="KEGG" id="asui:ASUIS_1512"/>
<sequence>MEKYFLDRLKLLEVEQFGENNNIISTNILSHLVPVVTDLLNRIPSNMPEYTNHDIKHSYEILNIISKILPQNVNLNIVEIQILIYVVLLHDIGMVINNAEKEELLKSDEFIKLTREFDSSVSDEEILTELIRRTHVQRSCNYVDVFKNHFAEYKIEFEFKGIDLSDYIKNIILSHEKPVKFLEDEKKFPQKLLIVDKYVNVQYLAILLRLGDILDFDIFRTPPYLFHHIGIKNIISQGEWLKHQSITGRNFSTSFIEYHAKPKSIQIHRKVEEFIEWIEIERKDSMELLNKNNSNEYYLELKEPVKHEIIEDGYIYTKLEINLDYEKVLNILMGTELYDKPDIFLRELIQNSYDACKYYKEIFDKKDDEFTSYNPKVFIKYDSDNKTLEVIDNGIGIDVETFENYVIKIGKSFYTSKYFTKEGMSFTPISNFGIGIISCFMISDTIEIESFKEGYNPIHFIMNVKDKYIEQLPTTKKQNGTSIKLKLHDDFFDKIESSSINEIIENNMTRFSIPIVLKDIKKDKTYSFDKSNIDVPDDYKLINDIEIIDINENEDLNGYIILHGYGQHYLKNTRLSQQNFVIGGINIIPNFSKNIKYEIDISSKYKLKLKVSRNQIHEDDELKKLKEVISTEVINYLIEKNYDYNKLLSFLNDGRGKILNFQNELDFIFNIKMFQVLKKIIVLTNQYNYQYSSFIDIINSFSDDKTYKIAIIKNVFIQDNNQKLILGYLTENNYDFVIIENFQNIHYFYQFIKPFSKYNKVSSPDNIKGFTYNSILVDKKVDLKIENFNDNYTWTSADDEIDSNIFVIVSNNHYNLNFVSFNKNNFLCELLDKNDKKIYVKAFKNSITNNFAKVAFNSHKVVLNNFEWDDKENHFFGVLQNGFPYSTKFQNCFNNSFLDSLNQVLKINVLEKLVEDKIIKKNEIEQYLIRKINFPKWYFIDEI</sequence>
<keyword evidence="6" id="KW-0346">Stress response</keyword>
<dbReference type="PRINTS" id="PR00775">
    <property type="entry name" value="HEATSHOCK90"/>
</dbReference>
<name>A0AAD0SRB5_9BACT</name>
<evidence type="ECO:0000256" key="1">
    <source>
        <dbReference type="ARBA" id="ARBA00008239"/>
    </source>
</evidence>
<dbReference type="InterPro" id="IPR036890">
    <property type="entry name" value="HATPase_C_sf"/>
</dbReference>
<feature type="domain" description="HD-CE" evidence="5">
    <location>
        <begin position="47"/>
        <end position="281"/>
    </location>
</feature>
<dbReference type="AlphaFoldDB" id="A0AAD0SRB5"/>
<comment type="similarity">
    <text evidence="1">Belongs to the heat shock protein 90 family.</text>
</comment>
<dbReference type="RefSeq" id="WP_118886516.1">
    <property type="nucleotide sequence ID" value="NZ_CP032100.1"/>
</dbReference>
<dbReference type="GO" id="GO:0005524">
    <property type="term" value="F:ATP binding"/>
    <property type="evidence" value="ECO:0007669"/>
    <property type="project" value="UniProtKB-KW"/>
</dbReference>
<dbReference type="Gene3D" id="3.30.565.10">
    <property type="entry name" value="Histidine kinase-like ATPase, C-terminal domain"/>
    <property type="match status" value="1"/>
</dbReference>
<keyword evidence="7" id="KW-1185">Reference proteome</keyword>
<dbReference type="SUPFAM" id="SSF55874">
    <property type="entry name" value="ATPase domain of HSP90 chaperone/DNA topoisomerase II/histidine kinase"/>
    <property type="match status" value="1"/>
</dbReference>
<dbReference type="Pfam" id="PF13589">
    <property type="entry name" value="HATPase_c_3"/>
    <property type="match status" value="1"/>
</dbReference>
<keyword evidence="3" id="KW-0067">ATP-binding</keyword>
<dbReference type="PANTHER" id="PTHR11528">
    <property type="entry name" value="HEAT SHOCK PROTEIN 90 FAMILY MEMBER"/>
    <property type="match status" value="1"/>
</dbReference>
<reference evidence="6 7" key="1">
    <citation type="submission" date="2018-08" db="EMBL/GenBank/DDBJ databases">
        <title>Complete genome of the Arcobacter suis type strain LMG 26152.</title>
        <authorList>
            <person name="Miller W.G."/>
            <person name="Yee E."/>
            <person name="Bono J.L."/>
        </authorList>
    </citation>
    <scope>NUCLEOTIDE SEQUENCE [LARGE SCALE GENOMIC DNA]</scope>
    <source>
        <strain evidence="6 7">CECT 7833</strain>
    </source>
</reference>
<dbReference type="EMBL" id="CP032100">
    <property type="protein sequence ID" value="AXX89992.1"/>
    <property type="molecule type" value="Genomic_DNA"/>
</dbReference>
<evidence type="ECO:0000313" key="6">
    <source>
        <dbReference type="EMBL" id="AXX89992.1"/>
    </source>
</evidence>
<organism evidence="6 7">
    <name type="scientific">Arcobacter suis CECT 7833</name>
    <dbReference type="NCBI Taxonomy" id="663365"/>
    <lineage>
        <taxon>Bacteria</taxon>
        <taxon>Pseudomonadati</taxon>
        <taxon>Campylobacterota</taxon>
        <taxon>Epsilonproteobacteria</taxon>
        <taxon>Campylobacterales</taxon>
        <taxon>Arcobacteraceae</taxon>
        <taxon>Arcobacter</taxon>
    </lineage>
</organism>
<dbReference type="InterPro" id="IPR001404">
    <property type="entry name" value="Hsp90_fam"/>
</dbReference>
<keyword evidence="2" id="KW-0547">Nucleotide-binding</keyword>
<keyword evidence="4" id="KW-0143">Chaperone</keyword>
<gene>
    <name evidence="6" type="ORF">ASUIS_1512</name>
</gene>